<dbReference type="EMBL" id="BNCO01000010">
    <property type="protein sequence ID" value="GIL51370.1"/>
    <property type="molecule type" value="Genomic_DNA"/>
</dbReference>
<accession>A0A8J4EWW8</accession>
<dbReference type="GO" id="GO:0005730">
    <property type="term" value="C:nucleolus"/>
    <property type="evidence" value="ECO:0007669"/>
    <property type="project" value="TreeGrafter"/>
</dbReference>
<reference evidence="5" key="1">
    <citation type="journal article" date="2021" name="Proc. Natl. Acad. Sci. U.S.A.">
        <title>Three genomes in the algal genus Volvox reveal the fate of a haploid sex-determining region after a transition to homothallism.</title>
        <authorList>
            <person name="Yamamoto K."/>
            <person name="Hamaji T."/>
            <person name="Kawai-Toyooka H."/>
            <person name="Matsuzaki R."/>
            <person name="Takahashi F."/>
            <person name="Nishimura Y."/>
            <person name="Kawachi M."/>
            <person name="Noguchi H."/>
            <person name="Minakuchi Y."/>
            <person name="Umen J.G."/>
            <person name="Toyoda A."/>
            <person name="Nozaki H."/>
        </authorList>
    </citation>
    <scope>NUCLEOTIDE SEQUENCE</scope>
    <source>
        <strain evidence="5">NIES-3780</strain>
    </source>
</reference>
<name>A0A8J4EWW8_9CHLO</name>
<feature type="compositionally biased region" description="Acidic residues" evidence="2">
    <location>
        <begin position="105"/>
        <end position="122"/>
    </location>
</feature>
<dbReference type="Pfam" id="PF13339">
    <property type="entry name" value="AATF-Che1"/>
    <property type="match status" value="1"/>
</dbReference>
<feature type="compositionally biased region" description="Low complexity" evidence="2">
    <location>
        <begin position="180"/>
        <end position="192"/>
    </location>
</feature>
<feature type="domain" description="AATF leucine zipper-containing" evidence="4">
    <location>
        <begin position="284"/>
        <end position="433"/>
    </location>
</feature>
<organism evidence="5 6">
    <name type="scientific">Volvox africanus</name>
    <dbReference type="NCBI Taxonomy" id="51714"/>
    <lineage>
        <taxon>Eukaryota</taxon>
        <taxon>Viridiplantae</taxon>
        <taxon>Chlorophyta</taxon>
        <taxon>core chlorophytes</taxon>
        <taxon>Chlorophyceae</taxon>
        <taxon>CS clade</taxon>
        <taxon>Chlamydomonadales</taxon>
        <taxon>Volvocaceae</taxon>
        <taxon>Volvox</taxon>
    </lineage>
</organism>
<evidence type="ECO:0000313" key="5">
    <source>
        <dbReference type="EMBL" id="GIL51370.1"/>
    </source>
</evidence>
<dbReference type="PANTHER" id="PTHR15565">
    <property type="entry name" value="AATF PROTEIN APOPTOSIS ANTAGONIZING TRANSCRIPTION FACTOR"/>
    <property type="match status" value="1"/>
</dbReference>
<keyword evidence="6" id="KW-1185">Reference proteome</keyword>
<feature type="compositionally biased region" description="Acidic residues" evidence="2">
    <location>
        <begin position="193"/>
        <end position="214"/>
    </location>
</feature>
<dbReference type="Proteomes" id="UP000747399">
    <property type="component" value="Unassembled WGS sequence"/>
</dbReference>
<evidence type="ECO:0000259" key="3">
    <source>
        <dbReference type="Pfam" id="PF08164"/>
    </source>
</evidence>
<dbReference type="AlphaFoldDB" id="A0A8J4EWW8"/>
<feature type="region of interest" description="Disordered" evidence="2">
    <location>
        <begin position="380"/>
        <end position="400"/>
    </location>
</feature>
<dbReference type="PANTHER" id="PTHR15565:SF0">
    <property type="entry name" value="PROTEIN AATF"/>
    <property type="match status" value="1"/>
</dbReference>
<protein>
    <recommendedName>
        <fullName evidence="7">Apoptosis antagonizing transcription factor</fullName>
    </recommendedName>
</protein>
<comment type="caution">
    <text evidence="5">The sequence shown here is derived from an EMBL/GenBank/DDBJ whole genome shotgun (WGS) entry which is preliminary data.</text>
</comment>
<gene>
    <name evidence="5" type="ORF">Vafri_7370</name>
</gene>
<comment type="similarity">
    <text evidence="1">Belongs to the AATF family.</text>
</comment>
<evidence type="ECO:0000256" key="2">
    <source>
        <dbReference type="SAM" id="MobiDB-lite"/>
    </source>
</evidence>
<proteinExistence type="inferred from homology"/>
<evidence type="ECO:0008006" key="7">
    <source>
        <dbReference type="Google" id="ProtNLM"/>
    </source>
</evidence>
<dbReference type="InterPro" id="IPR012617">
    <property type="entry name" value="AATF_C"/>
</dbReference>
<feature type="compositionally biased region" description="Basic and acidic residues" evidence="2">
    <location>
        <begin position="229"/>
        <end position="244"/>
    </location>
</feature>
<evidence type="ECO:0000313" key="6">
    <source>
        <dbReference type="Proteomes" id="UP000747399"/>
    </source>
</evidence>
<dbReference type="InterPro" id="IPR025160">
    <property type="entry name" value="AATF"/>
</dbReference>
<sequence>MVDKKKSFAQELADLFNPAPTKEYDPDELDLGDAARLASDDEYGDTRAAPSKRAPEKAMLLRGDIMLEDAAYRGRKTSRSAIFGGDGGGEDAEDGYLSSDGLEGQGDDDDDDGDDDDDDDSDDGLKRRPLAGHAGPSGQSIAASGKVPKAGATKQGAAIVNGVADSPDRGEGDDEEDAEGAAGSDLASGSGSELDEEAMEEENEGERGEEEEEAGANGHMLGRTAAVDGRTKRVEQRQRADGRAGDGGVGRGGDELEALEAEYEALQEEDEKQLEMLQQKGERDRVKGAAVRNQQVLYERALEQRILLQKCLQASNGLPRPDTFAALLIAKPDIREGYEQLAVAARDTLGQLLELQHTLMARNSAIRLPPESCSADGAVASSAKRRRLEPDPSGDADDAVTDNGLESLWQRINLHHEALAPFRDLSLDSWHRRTVLSSGSGALRNSGLRALNQSISNQVHALMRDPAKFIKRTRLAVATCPRVLCEPPRSSAAAAAALDPLGSDGHAVAGGRDGAEDPSSTVAAEILEEERDPETYDDGEFYQQLLKEFLDKGILEGASVMPKGAKKRKLVDRRASKGRKLRYHVQDKLVAFMAPVDFAPPPFAANLFSNLFGHSGR</sequence>
<feature type="region of interest" description="Disordered" evidence="2">
    <location>
        <begin position="15"/>
        <end position="55"/>
    </location>
</feature>
<dbReference type="InterPro" id="IPR039223">
    <property type="entry name" value="AATF/Bfr2"/>
</dbReference>
<feature type="region of interest" description="Disordered" evidence="2">
    <location>
        <begin position="76"/>
        <end position="253"/>
    </location>
</feature>
<evidence type="ECO:0000256" key="1">
    <source>
        <dbReference type="ARBA" id="ARBA00008966"/>
    </source>
</evidence>
<feature type="domain" description="Apoptosis-antagonizing transcription factor C-terminal" evidence="3">
    <location>
        <begin position="542"/>
        <end position="612"/>
    </location>
</feature>
<dbReference type="Pfam" id="PF08164">
    <property type="entry name" value="TRAUB"/>
    <property type="match status" value="1"/>
</dbReference>
<evidence type="ECO:0000259" key="4">
    <source>
        <dbReference type="Pfam" id="PF13339"/>
    </source>
</evidence>